<organism evidence="3 4">
    <name type="scientific">Limnofasciculus baicalensis BBK-W-15</name>
    <dbReference type="NCBI Taxonomy" id="2699891"/>
    <lineage>
        <taxon>Bacteria</taxon>
        <taxon>Bacillati</taxon>
        <taxon>Cyanobacteriota</taxon>
        <taxon>Cyanophyceae</taxon>
        <taxon>Coleofasciculales</taxon>
        <taxon>Coleofasciculaceae</taxon>
        <taxon>Limnofasciculus</taxon>
        <taxon>Limnofasciculus baicalensis</taxon>
    </lineage>
</organism>
<evidence type="ECO:0000256" key="1">
    <source>
        <dbReference type="SAM" id="MobiDB-lite"/>
    </source>
</evidence>
<sequence>MRILITSFVFLFVSAEISQWLGNFTLPLPILILGGACLAIASNYGKSPGWYFPQQPPELETKRLQTPTINGVTPPANSSPLNSSSATPPPQPPRSISFTIRPKTHTKLESNRF</sequence>
<keyword evidence="2" id="KW-1133">Transmembrane helix</keyword>
<feature type="compositionally biased region" description="Low complexity" evidence="1">
    <location>
        <begin position="73"/>
        <end position="86"/>
    </location>
</feature>
<dbReference type="EMBL" id="JAMZMM010000676">
    <property type="protein sequence ID" value="MCP2732592.1"/>
    <property type="molecule type" value="Genomic_DNA"/>
</dbReference>
<keyword evidence="2" id="KW-0472">Membrane</keyword>
<dbReference type="RefSeq" id="WP_254015297.1">
    <property type="nucleotide sequence ID" value="NZ_JAMZMM010000676.1"/>
</dbReference>
<keyword evidence="4" id="KW-1185">Reference proteome</keyword>
<feature type="transmembrane region" description="Helical" evidence="2">
    <location>
        <begin position="25"/>
        <end position="45"/>
    </location>
</feature>
<evidence type="ECO:0000313" key="4">
    <source>
        <dbReference type="Proteomes" id="UP001204953"/>
    </source>
</evidence>
<dbReference type="Proteomes" id="UP001204953">
    <property type="component" value="Unassembled WGS sequence"/>
</dbReference>
<gene>
    <name evidence="3" type="ORF">NJ959_29615</name>
</gene>
<reference evidence="3" key="1">
    <citation type="submission" date="2022-06" db="EMBL/GenBank/DDBJ databases">
        <title>New cyanobacteria of genus Symplocastrum in benthos of Lake Baikal.</title>
        <authorList>
            <person name="Sorokovikova E."/>
            <person name="Tikhonova I."/>
            <person name="Krasnopeev A."/>
            <person name="Evseev P."/>
            <person name="Gladkikh A."/>
            <person name="Belykh O."/>
        </authorList>
    </citation>
    <scope>NUCLEOTIDE SEQUENCE</scope>
    <source>
        <strain evidence="3">BBK-W-15</strain>
    </source>
</reference>
<keyword evidence="2" id="KW-0812">Transmembrane</keyword>
<accession>A0AAE3H1P3</accession>
<proteinExistence type="predicted"/>
<name>A0AAE3H1P3_9CYAN</name>
<comment type="caution">
    <text evidence="3">The sequence shown here is derived from an EMBL/GenBank/DDBJ whole genome shotgun (WGS) entry which is preliminary data.</text>
</comment>
<evidence type="ECO:0000256" key="2">
    <source>
        <dbReference type="SAM" id="Phobius"/>
    </source>
</evidence>
<feature type="region of interest" description="Disordered" evidence="1">
    <location>
        <begin position="55"/>
        <end position="113"/>
    </location>
</feature>
<protein>
    <submittedName>
        <fullName evidence="3">Uncharacterized protein</fullName>
    </submittedName>
</protein>
<evidence type="ECO:0000313" key="3">
    <source>
        <dbReference type="EMBL" id="MCP2732592.1"/>
    </source>
</evidence>
<dbReference type="AlphaFoldDB" id="A0AAE3H1P3"/>